<dbReference type="InterPro" id="IPR018376">
    <property type="entry name" value="Enoyl-CoA_hyd/isom_CS"/>
</dbReference>
<evidence type="ECO:0008006" key="4">
    <source>
        <dbReference type="Google" id="ProtNLM"/>
    </source>
</evidence>
<dbReference type="CDD" id="cd06558">
    <property type="entry name" value="crotonase-like"/>
    <property type="match status" value="1"/>
</dbReference>
<dbReference type="InterPro" id="IPR029045">
    <property type="entry name" value="ClpP/crotonase-like_dom_sf"/>
</dbReference>
<proteinExistence type="inferred from homology"/>
<dbReference type="AlphaFoldDB" id="A0A7S2GRD6"/>
<dbReference type="EMBL" id="HBGS01051311">
    <property type="protein sequence ID" value="CAD9467905.1"/>
    <property type="molecule type" value="Transcribed_RNA"/>
</dbReference>
<sequence>MTGEGRAFSAGGDLDFLRDRCRDKPERNAAVMRSFYRRFLSIRNSLTVPTISALNGPAIGAGLCVALATDIRVAHPDCKLGLTFVKLGLHPGMGGTHFLPQLVGPMHAARLLLTGDVITGEEAHRMGLVLLAEDPVGHALELANRIALQDPGAVRMCTRSLRMSQDEGLERALWREADCQAHNYATSVEEGLAALVEKRPPNWQQS</sequence>
<evidence type="ECO:0000256" key="1">
    <source>
        <dbReference type="ARBA" id="ARBA00005254"/>
    </source>
</evidence>
<dbReference type="Pfam" id="PF00378">
    <property type="entry name" value="ECH_1"/>
    <property type="match status" value="1"/>
</dbReference>
<accession>A0A7S2GRD6</accession>
<reference evidence="3" key="1">
    <citation type="submission" date="2021-01" db="EMBL/GenBank/DDBJ databases">
        <authorList>
            <person name="Corre E."/>
            <person name="Pelletier E."/>
            <person name="Niang G."/>
            <person name="Scheremetjew M."/>
            <person name="Finn R."/>
            <person name="Kale V."/>
            <person name="Holt S."/>
            <person name="Cochrane G."/>
            <person name="Meng A."/>
            <person name="Brown T."/>
            <person name="Cohen L."/>
        </authorList>
    </citation>
    <scope>NUCLEOTIDE SEQUENCE</scope>
    <source>
        <strain evidence="3">CCMP1381</strain>
    </source>
</reference>
<protein>
    <recommendedName>
        <fullName evidence="4">Enoyl-CoA hydratase</fullName>
    </recommendedName>
</protein>
<dbReference type="PROSITE" id="PS00166">
    <property type="entry name" value="ENOYL_COA_HYDRATASE"/>
    <property type="match status" value="1"/>
</dbReference>
<evidence type="ECO:0000256" key="2">
    <source>
        <dbReference type="RuleBase" id="RU003707"/>
    </source>
</evidence>
<dbReference type="GO" id="GO:0003824">
    <property type="term" value="F:catalytic activity"/>
    <property type="evidence" value="ECO:0007669"/>
    <property type="project" value="InterPro"/>
</dbReference>
<comment type="similarity">
    <text evidence="1 2">Belongs to the enoyl-CoA hydratase/isomerase family.</text>
</comment>
<organism evidence="3">
    <name type="scientific">Octactis speculum</name>
    <dbReference type="NCBI Taxonomy" id="3111310"/>
    <lineage>
        <taxon>Eukaryota</taxon>
        <taxon>Sar</taxon>
        <taxon>Stramenopiles</taxon>
        <taxon>Ochrophyta</taxon>
        <taxon>Dictyochophyceae</taxon>
        <taxon>Dictyochales</taxon>
        <taxon>Dictyochaceae</taxon>
        <taxon>Octactis</taxon>
    </lineage>
</organism>
<dbReference type="PANTHER" id="PTHR11941">
    <property type="entry name" value="ENOYL-COA HYDRATASE-RELATED"/>
    <property type="match status" value="1"/>
</dbReference>
<dbReference type="Gene3D" id="3.90.226.10">
    <property type="entry name" value="2-enoyl-CoA Hydratase, Chain A, domain 1"/>
    <property type="match status" value="1"/>
</dbReference>
<dbReference type="GO" id="GO:0006635">
    <property type="term" value="P:fatty acid beta-oxidation"/>
    <property type="evidence" value="ECO:0007669"/>
    <property type="project" value="TreeGrafter"/>
</dbReference>
<name>A0A7S2GRD6_9STRA</name>
<dbReference type="PANTHER" id="PTHR11941:SF173">
    <property type="entry name" value="3-HYDROXYBUTYRYL-COA DEHYDRATASE-LIKE PROTEIN, MITOCHONDRIAL"/>
    <property type="match status" value="1"/>
</dbReference>
<dbReference type="InterPro" id="IPR001753">
    <property type="entry name" value="Enoyl-CoA_hydra/iso"/>
</dbReference>
<dbReference type="GO" id="GO:0005739">
    <property type="term" value="C:mitochondrion"/>
    <property type="evidence" value="ECO:0007669"/>
    <property type="project" value="TreeGrafter"/>
</dbReference>
<dbReference type="SUPFAM" id="SSF52096">
    <property type="entry name" value="ClpP/crotonase"/>
    <property type="match status" value="1"/>
</dbReference>
<gene>
    <name evidence="3" type="ORF">DSPE1174_LOCUS26556</name>
</gene>
<evidence type="ECO:0000313" key="3">
    <source>
        <dbReference type="EMBL" id="CAD9467905.1"/>
    </source>
</evidence>